<proteinExistence type="inferred from homology"/>
<keyword evidence="13" id="KW-0175">Coiled coil</keyword>
<evidence type="ECO:0000256" key="2">
    <source>
        <dbReference type="ARBA" id="ARBA00008226"/>
    </source>
</evidence>
<dbReference type="HAMAP" id="MF_00036_B">
    <property type="entry name" value="Ala_tRNA_synth_B"/>
    <property type="match status" value="1"/>
</dbReference>
<keyword evidence="5 12" id="KW-0479">Metal-binding</keyword>
<dbReference type="GO" id="GO:0002161">
    <property type="term" value="F:aminoacyl-tRNA deacylase activity"/>
    <property type="evidence" value="ECO:0007669"/>
    <property type="project" value="TreeGrafter"/>
</dbReference>
<keyword evidence="10 12" id="KW-0648">Protein biosynthesis</keyword>
<reference evidence="16 17" key="1">
    <citation type="submission" date="2019-11" db="EMBL/GenBank/DDBJ databases">
        <title>Genome sequences of 17 halophilic strains isolated from different environments.</title>
        <authorList>
            <person name="Furrow R.E."/>
        </authorList>
    </citation>
    <scope>NUCLEOTIDE SEQUENCE [LARGE SCALE GENOMIC DNA]</scope>
    <source>
        <strain evidence="16 17">22507_15_FS</strain>
    </source>
</reference>
<comment type="function">
    <text evidence="12">Catalyzes the attachment of alanine to tRNA(Ala) in a two-step reaction: alanine is first activated by ATP to form Ala-AMP and then transferred to the acceptor end of tRNA(Ala). Also edits incorrectly charged Ser-tRNA(Ala) and Gly-tRNA(Ala) via its editing domain.</text>
</comment>
<dbReference type="InterPro" id="IPR018165">
    <property type="entry name" value="Ala-tRNA-synth_IIc_core"/>
</dbReference>
<comment type="similarity">
    <text evidence="2 12">Belongs to the class-II aminoacyl-tRNA synthetase family.</text>
</comment>
<dbReference type="AlphaFoldDB" id="A0A9X4Y9G5"/>
<dbReference type="Gene3D" id="6.10.250.550">
    <property type="match status" value="1"/>
</dbReference>
<dbReference type="Gene3D" id="3.30.54.20">
    <property type="match status" value="1"/>
</dbReference>
<dbReference type="InterPro" id="IPR018162">
    <property type="entry name" value="Ala-tRNA-ligase_IIc_anticod-bd"/>
</dbReference>
<dbReference type="Pfam" id="PF02272">
    <property type="entry name" value="DHHA1"/>
    <property type="match status" value="1"/>
</dbReference>
<dbReference type="FunFam" id="3.30.54.20:FF:000001">
    <property type="entry name" value="Alanine--tRNA ligase"/>
    <property type="match status" value="1"/>
</dbReference>
<feature type="binding site" evidence="12">
    <location>
        <position position="565"/>
    </location>
    <ligand>
        <name>Zn(2+)</name>
        <dbReference type="ChEBI" id="CHEBI:29105"/>
    </ligand>
</feature>
<dbReference type="GO" id="GO:0000049">
    <property type="term" value="F:tRNA binding"/>
    <property type="evidence" value="ECO:0007669"/>
    <property type="project" value="UniProtKB-KW"/>
</dbReference>
<dbReference type="Pfam" id="PF01411">
    <property type="entry name" value="tRNA-synt_2c"/>
    <property type="match status" value="1"/>
</dbReference>
<feature type="binding site" evidence="12">
    <location>
        <position position="561"/>
    </location>
    <ligand>
        <name>Zn(2+)</name>
        <dbReference type="ChEBI" id="CHEBI:29105"/>
    </ligand>
</feature>
<evidence type="ECO:0000256" key="9">
    <source>
        <dbReference type="ARBA" id="ARBA00022884"/>
    </source>
</evidence>
<dbReference type="InterPro" id="IPR003156">
    <property type="entry name" value="DHHA1_dom"/>
</dbReference>
<dbReference type="SUPFAM" id="SSF101353">
    <property type="entry name" value="Putative anticodon-binding domain of alanyl-tRNA synthetase (AlaRS)"/>
    <property type="match status" value="1"/>
</dbReference>
<feature type="domain" description="Alanyl-transfer RNA synthetases family profile" evidence="15">
    <location>
        <begin position="1"/>
        <end position="708"/>
    </location>
</feature>
<keyword evidence="11 12" id="KW-0030">Aminoacyl-tRNA synthetase</keyword>
<evidence type="ECO:0000313" key="17">
    <source>
        <dbReference type="Proteomes" id="UP000460751"/>
    </source>
</evidence>
<evidence type="ECO:0000256" key="13">
    <source>
        <dbReference type="SAM" id="Coils"/>
    </source>
</evidence>
<evidence type="ECO:0000256" key="6">
    <source>
        <dbReference type="ARBA" id="ARBA00022741"/>
    </source>
</evidence>
<dbReference type="FunFam" id="3.30.930.10:FF:000004">
    <property type="entry name" value="Alanine--tRNA ligase"/>
    <property type="match status" value="1"/>
</dbReference>
<dbReference type="InterPro" id="IPR023033">
    <property type="entry name" value="Ala_tRNA_ligase_euk/bac"/>
</dbReference>
<dbReference type="GO" id="GO:0008270">
    <property type="term" value="F:zinc ion binding"/>
    <property type="evidence" value="ECO:0007669"/>
    <property type="project" value="UniProtKB-UniRule"/>
</dbReference>
<dbReference type="PANTHER" id="PTHR11777:SF9">
    <property type="entry name" value="ALANINE--TRNA LIGASE, CYTOPLASMIC"/>
    <property type="match status" value="1"/>
</dbReference>
<dbReference type="SMART" id="SM00863">
    <property type="entry name" value="tRNA_SAD"/>
    <property type="match status" value="1"/>
</dbReference>
<evidence type="ECO:0000313" key="16">
    <source>
        <dbReference type="EMBL" id="MYL25699.1"/>
    </source>
</evidence>
<dbReference type="InterPro" id="IPR045864">
    <property type="entry name" value="aa-tRNA-synth_II/BPL/LPL"/>
</dbReference>
<dbReference type="InterPro" id="IPR018164">
    <property type="entry name" value="Ala-tRNA-synth_IIc_N"/>
</dbReference>
<evidence type="ECO:0000256" key="7">
    <source>
        <dbReference type="ARBA" id="ARBA00022833"/>
    </source>
</evidence>
<dbReference type="GO" id="GO:0045892">
    <property type="term" value="P:negative regulation of DNA-templated transcription"/>
    <property type="evidence" value="ECO:0007669"/>
    <property type="project" value="TreeGrafter"/>
</dbReference>
<keyword evidence="6 12" id="KW-0547">Nucleotide-binding</keyword>
<keyword evidence="7 12" id="KW-0862">Zinc</keyword>
<dbReference type="InterPro" id="IPR009000">
    <property type="entry name" value="Transl_B-barrel_sf"/>
</dbReference>
<feature type="coiled-coil region" evidence="13">
    <location>
        <begin position="731"/>
        <end position="758"/>
    </location>
</feature>
<feature type="compositionally biased region" description="Gly residues" evidence="14">
    <location>
        <begin position="839"/>
        <end position="855"/>
    </location>
</feature>
<dbReference type="OrthoDB" id="9803884at2"/>
<evidence type="ECO:0000256" key="5">
    <source>
        <dbReference type="ARBA" id="ARBA00022723"/>
    </source>
</evidence>
<feature type="binding site" evidence="12">
    <location>
        <position position="669"/>
    </location>
    <ligand>
        <name>Zn(2+)</name>
        <dbReference type="ChEBI" id="CHEBI:29105"/>
    </ligand>
</feature>
<sequence length="876" mass="95257">MKTAELRSAFLEYFRQNGHTIVPSSSLVPADDPTLLFTNAGMNQFKDAFLGREDRGYTRAVSSQRCVRAGGKHNDLENVGYTARHHTFFEMLGNFSFGDYFKRDAINFAWTFLTDPQWLGLPAEKLWVTVYQTDEDAYRIWNEEIGVPADRIIRIGDEDGVPYKSDNFWSMGDTGPCGPCSEVFYDHGPDVAGGPPGSEDEDGDRYIEIWNIVFMQFNRTADGVMHDLPSPSVDTGMGLERIAAVLQGVHSNYEIDLFQSLLGSVSEQLGGVDKDQASVCVVADHIRSCAFLIADGVMPSNEGRGFVLRRIIRRAVRHGNKLGATGPFFHKLIEPLEALMGEAYPELTRARPQIEKILKQEEEQFARTLEKGLRLLEDDIAQLSGSEIPGETVFTLYDTYGFPVDLTNDIARERGLTLDHEGYEKAMEAQRERARAASKFGMDYNAGLSLDGQTDFTGYGNFEDEGEVRAVLVDGERRAAGVGERAVVVLDRTPFYGESGGQVGDTGVLSWSGGRFEVEDTQKEDGHHLHIGRVVAGTVEPGMALHAEVNGERRAHTALNHSATHLLHAALRTVLGEHVAQKGSLVNAERLRFDFSHFEAVTGEELARIERMVNEQVRANTAVETRVTDMDTAKTMGAMALFGEKYGDTVRVLSMGTEGFSIELCGGTHVERTGDIGLFRIVTETGISSGVRRIEALTGESALAHDREQEARLGRIAALVKGAPESAVERVESLVEYNRQLEKEVEQLKGKLASAAGSDLADSAVDVNGVKVVAADMQGADRKALMETVDQLRNKLGSAVVLLGAAAEGKVTLVAGVTKDLTGQLKAGDLMQAIAPKVGGKGGGRPDMAQGGGSDPEGLPEAIAAVENWVRENSGG</sequence>
<dbReference type="Proteomes" id="UP000460751">
    <property type="component" value="Unassembled WGS sequence"/>
</dbReference>
<dbReference type="GO" id="GO:0004813">
    <property type="term" value="F:alanine-tRNA ligase activity"/>
    <property type="evidence" value="ECO:0007669"/>
    <property type="project" value="UniProtKB-UniRule"/>
</dbReference>
<dbReference type="CDD" id="cd00673">
    <property type="entry name" value="AlaRS_core"/>
    <property type="match status" value="1"/>
</dbReference>
<keyword evidence="12" id="KW-0963">Cytoplasm</keyword>
<comment type="caution">
    <text evidence="16">The sequence shown here is derived from an EMBL/GenBank/DDBJ whole genome shotgun (WGS) entry which is preliminary data.</text>
</comment>
<evidence type="ECO:0000256" key="12">
    <source>
        <dbReference type="HAMAP-Rule" id="MF_00036"/>
    </source>
</evidence>
<name>A0A9X4Y9G5_9GAMM</name>
<protein>
    <recommendedName>
        <fullName evidence="12">Alanine--tRNA ligase</fullName>
        <ecNumber evidence="12">6.1.1.7</ecNumber>
    </recommendedName>
    <alternativeName>
        <fullName evidence="12">Alanyl-tRNA synthetase</fullName>
        <shortName evidence="12">AlaRS</shortName>
    </alternativeName>
</protein>
<keyword evidence="4 12" id="KW-0436">Ligase</keyword>
<dbReference type="FunFam" id="2.40.30.130:FF:000001">
    <property type="entry name" value="Alanine--tRNA ligase"/>
    <property type="match status" value="1"/>
</dbReference>
<dbReference type="InterPro" id="IPR002318">
    <property type="entry name" value="Ala-tRNA-lgiase_IIc"/>
</dbReference>
<gene>
    <name evidence="12 16" type="primary">alaS</name>
    <name evidence="16" type="ORF">GLW01_02700</name>
</gene>
<organism evidence="16 17">
    <name type="scientific">Vreelandella halophila</name>
    <dbReference type="NCBI Taxonomy" id="86177"/>
    <lineage>
        <taxon>Bacteria</taxon>
        <taxon>Pseudomonadati</taxon>
        <taxon>Pseudomonadota</taxon>
        <taxon>Gammaproteobacteria</taxon>
        <taxon>Oceanospirillales</taxon>
        <taxon>Halomonadaceae</taxon>
        <taxon>Vreelandella</taxon>
    </lineage>
</organism>
<dbReference type="Pfam" id="PF07973">
    <property type="entry name" value="tRNA_SAD"/>
    <property type="match status" value="1"/>
</dbReference>
<dbReference type="PROSITE" id="PS50860">
    <property type="entry name" value="AA_TRNA_LIGASE_II_ALA"/>
    <property type="match status" value="1"/>
</dbReference>
<keyword evidence="17" id="KW-1185">Reference proteome</keyword>
<dbReference type="InterPro" id="IPR018163">
    <property type="entry name" value="Thr/Ala-tRNA-synth_IIc_edit"/>
</dbReference>
<evidence type="ECO:0000256" key="11">
    <source>
        <dbReference type="ARBA" id="ARBA00023146"/>
    </source>
</evidence>
<evidence type="ECO:0000256" key="3">
    <source>
        <dbReference type="ARBA" id="ARBA00022555"/>
    </source>
</evidence>
<feature type="region of interest" description="Disordered" evidence="14">
    <location>
        <begin position="839"/>
        <end position="859"/>
    </location>
</feature>
<dbReference type="PANTHER" id="PTHR11777">
    <property type="entry name" value="ALANYL-TRNA SYNTHETASE"/>
    <property type="match status" value="1"/>
</dbReference>
<dbReference type="PRINTS" id="PR00980">
    <property type="entry name" value="TRNASYNTHALA"/>
</dbReference>
<comment type="domain">
    <text evidence="12">Consists of three domains; the N-terminal catalytic domain, the editing domain and the C-terminal C-Ala domain. The editing domain removes incorrectly charged amino acids, while the C-Ala domain, along with tRNA(Ala), serves as a bridge to cooperatively bring together the editing and aminoacylation centers thus stimulating deacylation of misacylated tRNAs.</text>
</comment>
<dbReference type="GO" id="GO:0006419">
    <property type="term" value="P:alanyl-tRNA aminoacylation"/>
    <property type="evidence" value="ECO:0007669"/>
    <property type="project" value="UniProtKB-UniRule"/>
</dbReference>
<evidence type="ECO:0000256" key="4">
    <source>
        <dbReference type="ARBA" id="ARBA00022598"/>
    </source>
</evidence>
<dbReference type="GO" id="GO:0005524">
    <property type="term" value="F:ATP binding"/>
    <property type="evidence" value="ECO:0007669"/>
    <property type="project" value="UniProtKB-UniRule"/>
</dbReference>
<dbReference type="Gene3D" id="2.40.30.130">
    <property type="match status" value="1"/>
</dbReference>
<dbReference type="SUPFAM" id="SSF55186">
    <property type="entry name" value="ThrRS/AlaRS common domain"/>
    <property type="match status" value="1"/>
</dbReference>
<dbReference type="GO" id="GO:0005829">
    <property type="term" value="C:cytosol"/>
    <property type="evidence" value="ECO:0007669"/>
    <property type="project" value="TreeGrafter"/>
</dbReference>
<evidence type="ECO:0000256" key="14">
    <source>
        <dbReference type="SAM" id="MobiDB-lite"/>
    </source>
</evidence>
<dbReference type="Gene3D" id="3.10.310.40">
    <property type="match status" value="1"/>
</dbReference>
<dbReference type="FunFam" id="3.10.310.40:FF:000001">
    <property type="entry name" value="Alanine--tRNA ligase"/>
    <property type="match status" value="1"/>
</dbReference>
<dbReference type="InterPro" id="IPR050058">
    <property type="entry name" value="Ala-tRNA_ligase"/>
</dbReference>
<keyword evidence="8 12" id="KW-0067">ATP-binding</keyword>
<evidence type="ECO:0000256" key="10">
    <source>
        <dbReference type="ARBA" id="ARBA00022917"/>
    </source>
</evidence>
<accession>A0A9X4Y9G5</accession>
<dbReference type="InterPro" id="IPR012947">
    <property type="entry name" value="tRNA_SAD"/>
</dbReference>
<dbReference type="FunFam" id="3.30.980.10:FF:000004">
    <property type="entry name" value="Alanine--tRNA ligase, cytoplasmic"/>
    <property type="match status" value="1"/>
</dbReference>
<dbReference type="Gene3D" id="3.30.930.10">
    <property type="entry name" value="Bira Bifunctional Protein, Domain 2"/>
    <property type="match status" value="1"/>
</dbReference>
<dbReference type="RefSeq" id="WP_160898054.1">
    <property type="nucleotide sequence ID" value="NZ_WMEX01000001.1"/>
</dbReference>
<dbReference type="NCBIfam" id="TIGR00344">
    <property type="entry name" value="alaS"/>
    <property type="match status" value="1"/>
</dbReference>
<feature type="binding site" evidence="12">
    <location>
        <position position="665"/>
    </location>
    <ligand>
        <name>Zn(2+)</name>
        <dbReference type="ChEBI" id="CHEBI:29105"/>
    </ligand>
</feature>
<keyword evidence="9 12" id="KW-0694">RNA-binding</keyword>
<comment type="catalytic activity">
    <reaction evidence="12">
        <text>tRNA(Ala) + L-alanine + ATP = L-alanyl-tRNA(Ala) + AMP + diphosphate</text>
        <dbReference type="Rhea" id="RHEA:12540"/>
        <dbReference type="Rhea" id="RHEA-COMP:9657"/>
        <dbReference type="Rhea" id="RHEA-COMP:9923"/>
        <dbReference type="ChEBI" id="CHEBI:30616"/>
        <dbReference type="ChEBI" id="CHEBI:33019"/>
        <dbReference type="ChEBI" id="CHEBI:57972"/>
        <dbReference type="ChEBI" id="CHEBI:78442"/>
        <dbReference type="ChEBI" id="CHEBI:78497"/>
        <dbReference type="ChEBI" id="CHEBI:456215"/>
        <dbReference type="EC" id="6.1.1.7"/>
    </reaction>
</comment>
<evidence type="ECO:0000256" key="8">
    <source>
        <dbReference type="ARBA" id="ARBA00022840"/>
    </source>
</evidence>
<dbReference type="SUPFAM" id="SSF50447">
    <property type="entry name" value="Translation proteins"/>
    <property type="match status" value="1"/>
</dbReference>
<dbReference type="EC" id="6.1.1.7" evidence="12"/>
<dbReference type="SUPFAM" id="SSF55681">
    <property type="entry name" value="Class II aaRS and biotin synthetases"/>
    <property type="match status" value="1"/>
</dbReference>
<evidence type="ECO:0000256" key="1">
    <source>
        <dbReference type="ARBA" id="ARBA00004496"/>
    </source>
</evidence>
<keyword evidence="3 12" id="KW-0820">tRNA-binding</keyword>
<comment type="subcellular location">
    <subcellularLocation>
        <location evidence="1 12">Cytoplasm</location>
    </subcellularLocation>
</comment>
<dbReference type="Gene3D" id="3.30.980.10">
    <property type="entry name" value="Threonyl-trna Synthetase, Chain A, domain 2"/>
    <property type="match status" value="1"/>
</dbReference>
<comment type="cofactor">
    <cofactor evidence="12">
        <name>Zn(2+)</name>
        <dbReference type="ChEBI" id="CHEBI:29105"/>
    </cofactor>
    <text evidence="12">Binds 1 zinc ion per subunit.</text>
</comment>
<evidence type="ECO:0000259" key="15">
    <source>
        <dbReference type="PROSITE" id="PS50860"/>
    </source>
</evidence>
<dbReference type="EMBL" id="WMEX01000001">
    <property type="protein sequence ID" value="MYL25699.1"/>
    <property type="molecule type" value="Genomic_DNA"/>
</dbReference>